<accession>A0A2S9YWJ5</accession>
<gene>
    <name evidence="1" type="ORF">ENSA7_08250</name>
</gene>
<dbReference type="AlphaFoldDB" id="A0A2S9YWJ5"/>
<proteinExistence type="predicted"/>
<evidence type="ECO:0000313" key="2">
    <source>
        <dbReference type="Proteomes" id="UP000238823"/>
    </source>
</evidence>
<name>A0A2S9YWJ5_9BACT</name>
<sequence>MITDDCLPDMTTARFTVTAEDDSEQTADLVQGVDGEAFSWFSQDAHAATPVREDPELVLNCTDGAILVYGLTSIGGMSLSDYGYTSSCDLHMRLNEDLSAPFSGVCSCTQNQNNNAWHDDAADGHCGNGLEIWLR</sequence>
<dbReference type="RefSeq" id="WP_106087899.1">
    <property type="nucleotide sequence ID" value="NZ_PVNL01000022.1"/>
</dbReference>
<evidence type="ECO:0000313" key="1">
    <source>
        <dbReference type="EMBL" id="PRQ09419.1"/>
    </source>
</evidence>
<comment type="caution">
    <text evidence="1">The sequence shown here is derived from an EMBL/GenBank/DDBJ whole genome shotgun (WGS) entry which is preliminary data.</text>
</comment>
<reference evidence="1 2" key="1">
    <citation type="submission" date="2018-03" db="EMBL/GenBank/DDBJ databases">
        <title>Draft Genome Sequences of the Obligatory Marine Myxobacteria Enhygromyxa salina SWB007.</title>
        <authorList>
            <person name="Poehlein A."/>
            <person name="Moghaddam J.A."/>
            <person name="Harms H."/>
            <person name="Alanjari M."/>
            <person name="Koenig G.M."/>
            <person name="Daniel R."/>
            <person name="Schaeberle T.F."/>
        </authorList>
    </citation>
    <scope>NUCLEOTIDE SEQUENCE [LARGE SCALE GENOMIC DNA]</scope>
    <source>
        <strain evidence="1 2">SWB007</strain>
    </source>
</reference>
<dbReference type="Proteomes" id="UP000238823">
    <property type="component" value="Unassembled WGS sequence"/>
</dbReference>
<organism evidence="1 2">
    <name type="scientific">Enhygromyxa salina</name>
    <dbReference type="NCBI Taxonomy" id="215803"/>
    <lineage>
        <taxon>Bacteria</taxon>
        <taxon>Pseudomonadati</taxon>
        <taxon>Myxococcota</taxon>
        <taxon>Polyangia</taxon>
        <taxon>Nannocystales</taxon>
        <taxon>Nannocystaceae</taxon>
        <taxon>Enhygromyxa</taxon>
    </lineage>
</organism>
<dbReference type="EMBL" id="PVNL01000022">
    <property type="protein sequence ID" value="PRQ09419.1"/>
    <property type="molecule type" value="Genomic_DNA"/>
</dbReference>
<protein>
    <submittedName>
        <fullName evidence="1">Uncharacterized protein</fullName>
    </submittedName>
</protein>